<proteinExistence type="inferred from homology"/>
<feature type="domain" description="Sodium/calcium exchanger membrane region" evidence="8">
    <location>
        <begin position="696"/>
        <end position="844"/>
    </location>
</feature>
<evidence type="ECO:0000259" key="8">
    <source>
        <dbReference type="Pfam" id="PF01699"/>
    </source>
</evidence>
<feature type="transmembrane region" description="Helical" evidence="7">
    <location>
        <begin position="91"/>
        <end position="113"/>
    </location>
</feature>
<dbReference type="Gene3D" id="1.20.1420.30">
    <property type="entry name" value="NCX, central ion-binding region"/>
    <property type="match status" value="2"/>
</dbReference>
<evidence type="ECO:0000313" key="9">
    <source>
        <dbReference type="EMBL" id="OBZ86684.1"/>
    </source>
</evidence>
<evidence type="ECO:0000256" key="6">
    <source>
        <dbReference type="ARBA" id="ARBA00023136"/>
    </source>
</evidence>
<feature type="transmembrane region" description="Helical" evidence="7">
    <location>
        <begin position="162"/>
        <end position="185"/>
    </location>
</feature>
<dbReference type="GO" id="GO:0016020">
    <property type="term" value="C:membrane"/>
    <property type="evidence" value="ECO:0007669"/>
    <property type="project" value="UniProtKB-SubCell"/>
</dbReference>
<dbReference type="InParanoid" id="A0A1C7NH41"/>
<evidence type="ECO:0000256" key="2">
    <source>
        <dbReference type="ARBA" id="ARBA00008170"/>
    </source>
</evidence>
<dbReference type="GO" id="GO:0008324">
    <property type="term" value="F:monoatomic cation transmembrane transporter activity"/>
    <property type="evidence" value="ECO:0007669"/>
    <property type="project" value="TreeGrafter"/>
</dbReference>
<dbReference type="InterPro" id="IPR044880">
    <property type="entry name" value="NCX_ion-bd_dom_sf"/>
</dbReference>
<keyword evidence="5 7" id="KW-1133">Transmembrane helix</keyword>
<dbReference type="GO" id="GO:0006874">
    <property type="term" value="P:intracellular calcium ion homeostasis"/>
    <property type="evidence" value="ECO:0007669"/>
    <property type="project" value="TreeGrafter"/>
</dbReference>
<evidence type="ECO:0000313" key="10">
    <source>
        <dbReference type="Proteomes" id="UP000093000"/>
    </source>
</evidence>
<comment type="subcellular location">
    <subcellularLocation>
        <location evidence="1">Membrane</location>
        <topology evidence="1">Multi-pass membrane protein</topology>
    </subcellularLocation>
</comment>
<comment type="caution">
    <text evidence="9">The sequence shown here is derived from an EMBL/GenBank/DDBJ whole genome shotgun (WGS) entry which is preliminary data.</text>
</comment>
<dbReference type="InterPro" id="IPR051359">
    <property type="entry name" value="CaCA_antiporter"/>
</dbReference>
<feature type="transmembrane region" description="Helical" evidence="7">
    <location>
        <begin position="21"/>
        <end position="41"/>
    </location>
</feature>
<sequence>MNQTDLENRPRQEKMNNRLKAIILLFFLCPAIVSASIFTLGHHKKVVAYCTLLYCSDIESRPDQCAFVMSACHGFSGTFLRFYYCSTLWKPFCIMIMVLGLFMLFGAVSVVAADFFCPNLQTVSSRLQLSESMAGVTVLAFGNGSPDLFSTFTAMNTGSGSLAIGELIGAAFFIVSVVSGCMGIIQPFQSKRITFMRDASFLTGAIMILTWIVYHQRICWYHGLILIGYYITYVMVVVLGAYRFPGQETPAIEPKPLIDHTEELLTETSRLLQSEIGKKPPRLDIPVHGFQSQEHLGHIIRPVSPNSSHLSRKSSMHSYYFPRTTSTNGSISSRLYRHAMSPRVGMRTSLFSAIEFQEQVTSIKRANSTQLLPHRRDTSSVLRHRHAQASVPCISAVGRQESLDHLSISQPHPIKTPDHSSFPNNTPHIQDDYFTYISAATGEQEESNVPQIRLAPPPQTTLNIEDEDEDRGNLSLQVPIMNTSKSTPVATDDFLKQSVSLSLMLDDVYRVLFPTLQDWSNKTWFAKLSAAVAVPLVLVFTVTLPVAEGNEVKVDDIEIVEQPSEAHTPQVIVASSAPNTLLSPVPFVPSISSSSNQPNVSSKSYLAVPSSECDLNMVEDVPHILEDEEGQLAWCRWLVATQAICATTFVTSVMALNGFVSSFVILLGFFVGCVMAALVLIKTESNEAPKWHWMLSFVGFVIALNWIFLLANEMVGLLQALGAIYDVSEAIMGLTIFALGNSIGDLVANTAIARMGLPTMAISACYAGPLLNMVLGVGISSTYQTWITGKPYELAIAPTILISSFGLITVLLSTLIVVNINGYHITKELGWWMIIVYVTCTVVNMLIEFHAF</sequence>
<feature type="transmembrane region" description="Helical" evidence="7">
    <location>
        <begin position="659"/>
        <end position="681"/>
    </location>
</feature>
<keyword evidence="6 7" id="KW-0472">Membrane</keyword>
<evidence type="ECO:0000256" key="4">
    <source>
        <dbReference type="ARBA" id="ARBA00022692"/>
    </source>
</evidence>
<feature type="transmembrane region" description="Helical" evidence="7">
    <location>
        <begin position="693"/>
        <end position="711"/>
    </location>
</feature>
<name>A0A1C7NH41_9FUNG</name>
<dbReference type="Proteomes" id="UP000093000">
    <property type="component" value="Unassembled WGS sequence"/>
</dbReference>
<dbReference type="Pfam" id="PF01699">
    <property type="entry name" value="Na_Ca_ex"/>
    <property type="match status" value="2"/>
</dbReference>
<feature type="transmembrane region" description="Helical" evidence="7">
    <location>
        <begin position="731"/>
        <end position="752"/>
    </location>
</feature>
<dbReference type="FunCoup" id="A0A1C7NH41">
    <property type="interactions" value="45"/>
</dbReference>
<feature type="transmembrane region" description="Helical" evidence="7">
    <location>
        <begin position="220"/>
        <end position="242"/>
    </location>
</feature>
<accession>A0A1C7NH41</accession>
<evidence type="ECO:0000256" key="5">
    <source>
        <dbReference type="ARBA" id="ARBA00022989"/>
    </source>
</evidence>
<gene>
    <name evidence="9" type="ORF">A0J61_05267</name>
</gene>
<dbReference type="PANTHER" id="PTHR12266">
    <property type="entry name" value="NA+/CA2+ K+ INDEPENDENT EXCHANGER"/>
    <property type="match status" value="1"/>
</dbReference>
<feature type="transmembrane region" description="Helical" evidence="7">
    <location>
        <begin position="795"/>
        <end position="817"/>
    </location>
</feature>
<dbReference type="InterPro" id="IPR004837">
    <property type="entry name" value="NaCa_Exmemb"/>
</dbReference>
<feature type="transmembrane region" description="Helical" evidence="7">
    <location>
        <begin position="764"/>
        <end position="783"/>
    </location>
</feature>
<keyword evidence="3" id="KW-0813">Transport</keyword>
<feature type="transmembrane region" description="Helical" evidence="7">
    <location>
        <begin position="197"/>
        <end position="214"/>
    </location>
</feature>
<organism evidence="9 10">
    <name type="scientific">Choanephora cucurbitarum</name>
    <dbReference type="NCBI Taxonomy" id="101091"/>
    <lineage>
        <taxon>Eukaryota</taxon>
        <taxon>Fungi</taxon>
        <taxon>Fungi incertae sedis</taxon>
        <taxon>Mucoromycota</taxon>
        <taxon>Mucoromycotina</taxon>
        <taxon>Mucoromycetes</taxon>
        <taxon>Mucorales</taxon>
        <taxon>Mucorineae</taxon>
        <taxon>Choanephoraceae</taxon>
        <taxon>Choanephoroideae</taxon>
        <taxon>Choanephora</taxon>
    </lineage>
</organism>
<dbReference type="EMBL" id="LUGH01000280">
    <property type="protein sequence ID" value="OBZ86684.1"/>
    <property type="molecule type" value="Genomic_DNA"/>
</dbReference>
<feature type="transmembrane region" description="Helical" evidence="7">
    <location>
        <begin position="829"/>
        <end position="847"/>
    </location>
</feature>
<evidence type="ECO:0000256" key="1">
    <source>
        <dbReference type="ARBA" id="ARBA00004141"/>
    </source>
</evidence>
<keyword evidence="10" id="KW-1185">Reference proteome</keyword>
<dbReference type="OrthoDB" id="407410at2759"/>
<evidence type="ECO:0000256" key="3">
    <source>
        <dbReference type="ARBA" id="ARBA00022448"/>
    </source>
</evidence>
<dbReference type="AlphaFoldDB" id="A0A1C7NH41"/>
<keyword evidence="4 7" id="KW-0812">Transmembrane</keyword>
<dbReference type="PANTHER" id="PTHR12266:SF0">
    <property type="entry name" value="MITOCHONDRIAL SODIUM_CALCIUM EXCHANGER PROTEIN"/>
    <property type="match status" value="1"/>
</dbReference>
<evidence type="ECO:0000256" key="7">
    <source>
        <dbReference type="SAM" id="Phobius"/>
    </source>
</evidence>
<protein>
    <submittedName>
        <fullName evidence="9">Putative cation exchanger C3A12.06c</fullName>
    </submittedName>
</protein>
<feature type="domain" description="Sodium/calcium exchanger membrane region" evidence="8">
    <location>
        <begin position="99"/>
        <end position="238"/>
    </location>
</feature>
<comment type="similarity">
    <text evidence="2">Belongs to the Ca(2+):cation antiporter (CaCA) (TC 2.A.19) family.</text>
</comment>
<dbReference type="STRING" id="101091.A0A1C7NH41"/>
<reference evidence="9 10" key="1">
    <citation type="submission" date="2016-03" db="EMBL/GenBank/DDBJ databases">
        <title>Choanephora cucurbitarum.</title>
        <authorList>
            <person name="Min B."/>
            <person name="Park H."/>
            <person name="Park J.-H."/>
            <person name="Shin H.-D."/>
            <person name="Choi I.-G."/>
        </authorList>
    </citation>
    <scope>NUCLEOTIDE SEQUENCE [LARGE SCALE GENOMIC DNA]</scope>
    <source>
        <strain evidence="9 10">KUS-F28377</strain>
    </source>
</reference>